<keyword evidence="9" id="KW-0812">Transmembrane</keyword>
<comment type="similarity">
    <text evidence="2">Belongs to the ITIH family.</text>
</comment>
<keyword evidence="3" id="KW-0964">Secreted</keyword>
<dbReference type="InterPro" id="IPR050934">
    <property type="entry name" value="ITIH"/>
</dbReference>
<dbReference type="Ensembl" id="ENSXETT00000003930">
    <property type="protein sequence ID" value="ENSXETP00000003930"/>
    <property type="gene ID" value="ENSXETG00000001865"/>
</dbReference>
<reference evidence="12" key="2">
    <citation type="submission" date="2011-06" db="UniProtKB">
        <authorList>
            <consortium name="Ensembl"/>
        </authorList>
    </citation>
    <scope>IDENTIFICATION</scope>
</reference>
<dbReference type="GO" id="GO:0005576">
    <property type="term" value="C:extracellular region"/>
    <property type="evidence" value="ECO:0007669"/>
    <property type="project" value="UniProtKB-SubCell"/>
</dbReference>
<dbReference type="ExpressionAtlas" id="F6XFG5">
    <property type="expression patterns" value="baseline"/>
</dbReference>
<dbReference type="InParanoid" id="F6XFG5"/>
<feature type="transmembrane region" description="Helical" evidence="9">
    <location>
        <begin position="89"/>
        <end position="107"/>
    </location>
</feature>
<dbReference type="InterPro" id="IPR010600">
    <property type="entry name" value="ITI_HC_C"/>
</dbReference>
<evidence type="ECO:0000256" key="5">
    <source>
        <dbReference type="ARBA" id="ARBA00022729"/>
    </source>
</evidence>
<organism evidence="12">
    <name type="scientific">Xenopus tropicalis</name>
    <name type="common">Western clawed frog</name>
    <name type="synonym">Silurana tropicalis</name>
    <dbReference type="NCBI Taxonomy" id="8364"/>
    <lineage>
        <taxon>Eukaryota</taxon>
        <taxon>Metazoa</taxon>
        <taxon>Chordata</taxon>
        <taxon>Craniata</taxon>
        <taxon>Vertebrata</taxon>
        <taxon>Euteleostomi</taxon>
        <taxon>Amphibia</taxon>
        <taxon>Batrachia</taxon>
        <taxon>Anura</taxon>
        <taxon>Pipoidea</taxon>
        <taxon>Pipidae</taxon>
        <taxon>Xenopodinae</taxon>
        <taxon>Xenopus</taxon>
        <taxon>Silurana</taxon>
    </lineage>
</organism>
<dbReference type="PROSITE" id="PS50234">
    <property type="entry name" value="VWFA"/>
    <property type="match status" value="1"/>
</dbReference>
<dbReference type="Gene3D" id="3.40.50.410">
    <property type="entry name" value="von Willebrand factor, type A domain"/>
    <property type="match status" value="1"/>
</dbReference>
<feature type="domain" description="VWFA" evidence="10">
    <location>
        <begin position="398"/>
        <end position="582"/>
    </location>
</feature>
<evidence type="ECO:0000256" key="4">
    <source>
        <dbReference type="ARBA" id="ARBA00022690"/>
    </source>
</evidence>
<dbReference type="GeneTree" id="ENSGT00940000158317"/>
<comment type="subcellular location">
    <subcellularLocation>
        <location evidence="1">Secreted</location>
    </subcellularLocation>
</comment>
<evidence type="ECO:0000256" key="8">
    <source>
        <dbReference type="SAM" id="MobiDB-lite"/>
    </source>
</evidence>
<dbReference type="Bgee" id="ENSXETG00000001865">
    <property type="expression patterns" value="Expressed in skeletal muscle tissue and 12 other cell types or tissues"/>
</dbReference>
<evidence type="ECO:0000256" key="7">
    <source>
        <dbReference type="ARBA" id="ARBA00023180"/>
    </source>
</evidence>
<reference evidence="12" key="1">
    <citation type="journal article" date="2010" name="Science">
        <title>The genome of the Western clawed frog Xenopus tropicalis.</title>
        <authorList>
            <person name="Hellsten U."/>
            <person name="Harland R.M."/>
            <person name="Gilchrist M.J."/>
            <person name="Hendrix D."/>
            <person name="Jurka J."/>
            <person name="Kapitonov V."/>
            <person name="Ovcharenko I."/>
            <person name="Putnam N.H."/>
            <person name="Shu S."/>
            <person name="Taher L."/>
            <person name="Blitz I.L."/>
            <person name="Blumberg B."/>
            <person name="Dichmann D.S."/>
            <person name="Dubchak I."/>
            <person name="Amaya E."/>
            <person name="Detter J.C."/>
            <person name="Fletcher R."/>
            <person name="Gerhard D.S."/>
            <person name="Goodstein D."/>
            <person name="Graves T."/>
            <person name="Grigoriev I.V."/>
            <person name="Grimwood J."/>
            <person name="Kawashima T."/>
            <person name="Lindquist E."/>
            <person name="Lucas S.M."/>
            <person name="Mead P.E."/>
            <person name="Mitros T."/>
            <person name="Ogino H."/>
            <person name="Ohta Y."/>
            <person name="Poliakov A.V."/>
            <person name="Pollet N."/>
            <person name="Robert J."/>
            <person name="Salamov A."/>
            <person name="Sater A.K."/>
            <person name="Schmutz J."/>
            <person name="Terry A."/>
            <person name="Vize P.D."/>
            <person name="Warren W.C."/>
            <person name="Wells D."/>
            <person name="Wills A."/>
            <person name="Wilson R.K."/>
            <person name="Zimmerman L.B."/>
            <person name="Zorn A.M."/>
            <person name="Grainger R."/>
            <person name="Grammer T."/>
            <person name="Khokha M.K."/>
            <person name="Richardson P.M."/>
            <person name="Rokhsar D.S."/>
        </authorList>
    </citation>
    <scope>NUCLEOTIDE SEQUENCE [LARGE SCALE GENOMIC DNA]</scope>
    <source>
        <strain evidence="12">Nigerian</strain>
    </source>
</reference>
<dbReference type="InterPro" id="IPR002035">
    <property type="entry name" value="VWF_A"/>
</dbReference>
<keyword evidence="9" id="KW-1133">Transmembrane helix</keyword>
<dbReference type="FunCoup" id="F6XFG5">
    <property type="interactions" value="31"/>
</dbReference>
<protein>
    <submittedName>
        <fullName evidence="12">Inter-alpha-trypsin inhibitor heavy chain family member 5</fullName>
    </submittedName>
</protein>
<feature type="compositionally biased region" description="Polar residues" evidence="8">
    <location>
        <begin position="763"/>
        <end position="782"/>
    </location>
</feature>
<dbReference type="Pfam" id="PF06668">
    <property type="entry name" value="ITI_HC_C"/>
    <property type="match status" value="1"/>
</dbReference>
<gene>
    <name evidence="12" type="primary">itih5</name>
</gene>
<dbReference type="SMART" id="SM00609">
    <property type="entry name" value="VIT"/>
    <property type="match status" value="1"/>
</dbReference>
<accession>F6XFG5</accession>
<dbReference type="PANTHER" id="PTHR10338:SF62">
    <property type="entry name" value="INTER-ALPHA-TRYPSIN INHIBITOR HEAVY CHAIN H5"/>
    <property type="match status" value="1"/>
</dbReference>
<dbReference type="SUPFAM" id="SSF53300">
    <property type="entry name" value="vWA-like"/>
    <property type="match status" value="1"/>
</dbReference>
<feature type="region of interest" description="Disordered" evidence="8">
    <location>
        <begin position="757"/>
        <end position="783"/>
    </location>
</feature>
<evidence type="ECO:0000256" key="3">
    <source>
        <dbReference type="ARBA" id="ARBA00022525"/>
    </source>
</evidence>
<dbReference type="GO" id="GO:0004867">
    <property type="term" value="F:serine-type endopeptidase inhibitor activity"/>
    <property type="evidence" value="ECO:0007669"/>
    <property type="project" value="UniProtKB-KW"/>
</dbReference>
<feature type="transmembrane region" description="Helical" evidence="9">
    <location>
        <begin position="56"/>
        <end position="77"/>
    </location>
</feature>
<dbReference type="AlphaFoldDB" id="F6XFG5"/>
<dbReference type="STRING" id="8364.ENSXETP00000003930"/>
<dbReference type="InterPro" id="IPR013694">
    <property type="entry name" value="VIT"/>
</dbReference>
<dbReference type="FunFam" id="3.40.50.410:FF:000013">
    <property type="entry name" value="inter-alpha-trypsin inhibitor heavy chain H2"/>
    <property type="match status" value="1"/>
</dbReference>
<evidence type="ECO:0000259" key="11">
    <source>
        <dbReference type="PROSITE" id="PS51468"/>
    </source>
</evidence>
<sequence length="1035" mass="115779">MLIYFLNKIGSPLTIFCFIHSLCIRGWSKVQGWGWELYACFSFSLGAKSQPAADEHIPTLHVYCASLALLLGITFLLHLQFRNSLFQRLHSIMFLLGLCLCFIPLSLGNSPYFAENNLAEITMTNEDKTQSRVPRQASFLKRRVRVSSLETKPQVAEFSVQSTIMSRYAFTAVSCTMVNRAAEAKEGVFQMLIPAAAFVSNFTMIVGGRTYHSEVTWRKQMAKEGNELGSDKILGNGDNGDNGMELFKASASIPGRNKAVFLLMYEELLQRRLGMYEHTISIKPQQLVGRLSVEVNIFENSGITALEVPPLRNKQRSKNTDTISPPPSTAINQTNNFARITFNPSVVHQAKLSQNGILGDFVIRYDVQRELSVGDLQVLNGYFVHYFAPTNLPPLPKNVVFVIDTSASMLGNKMKQTKEALFTILKDLRPQDHFNIIGFSKRVKVWQQNQMVKVSPNNIRDAKKFIYSLYPTGETNINEGIHVGAQLLNNYLASNGKHEKSVSLMIFLTDGRATIGEIESPKILGNTKNAIQEKFCLFSIGFGNDVDFNLLEKLSLENCGMMRRIQENEDAASQLKGFYDEIGTPLLSDIRIDYPPDSVQYVTQNMFYNYFNGSEIVVAGKLVNRSSETLHVEITASNGNKYVVLEADIKLEGVGQAEMIGSEVIEDNKEYKNHIERLWGYLTFKELLTSWHKSDTIKDKEEIMDKASKLALHYHFVTPFTLLEMKDSGFQADLPKEELTSLSMDGIGHKLLNLQGKKAPQGITGSSPRKTSKQNTSVSKTSADGDPHFVVDFPLNKMTVCFNIDGEPGDILRLVSDHKNSGVTVNGQLIGAPAPPNGHKKHRTYFSRITIILNKPKRSYIEITPSKVILDSKDRLILSTDKSTTVKGEDLVIAVLANSNITVTVQGTISFVILVHHYKNPAPYQRNHLGFYISNSKGLSSNSHGLLGQFLYNEVKITKVPLQATNQTSDAATLLSVRNRLVPVIRKQRKIYNGLHQVDCWFAKNNAAKLIDGTYQDYLVSHLFDCGSDLITNEV</sequence>
<keyword evidence="5" id="KW-0732">Signal</keyword>
<name>F6XFG5_XENTR</name>
<dbReference type="PANTHER" id="PTHR10338">
    <property type="entry name" value="INTER-ALPHA-TRYPSIN INHIBITOR HEAVY CHAIN FAMILY MEMBER"/>
    <property type="match status" value="1"/>
</dbReference>
<evidence type="ECO:0000256" key="9">
    <source>
        <dbReference type="SAM" id="Phobius"/>
    </source>
</evidence>
<evidence type="ECO:0000256" key="2">
    <source>
        <dbReference type="ARBA" id="ARBA00010158"/>
    </source>
</evidence>
<dbReference type="Xenbase" id="XB-GENE-1010496">
    <property type="gene designation" value="itih5"/>
</dbReference>
<dbReference type="GO" id="GO:0030212">
    <property type="term" value="P:hyaluronan metabolic process"/>
    <property type="evidence" value="ECO:0007669"/>
    <property type="project" value="InterPro"/>
</dbReference>
<keyword evidence="7" id="KW-0325">Glycoprotein</keyword>
<evidence type="ECO:0000259" key="10">
    <source>
        <dbReference type="PROSITE" id="PS50234"/>
    </source>
</evidence>
<evidence type="ECO:0000313" key="12">
    <source>
        <dbReference type="Ensembl" id="ENSXETP00000003930"/>
    </source>
</evidence>
<dbReference type="InterPro" id="IPR036465">
    <property type="entry name" value="vWFA_dom_sf"/>
</dbReference>
<dbReference type="eggNOG" id="ENOG502QPS2">
    <property type="taxonomic scope" value="Eukaryota"/>
</dbReference>
<dbReference type="Pfam" id="PF08487">
    <property type="entry name" value="VIT"/>
    <property type="match status" value="1"/>
</dbReference>
<keyword evidence="4" id="KW-0646">Protease inhibitor</keyword>
<feature type="domain" description="VIT" evidence="11">
    <location>
        <begin position="139"/>
        <end position="267"/>
    </location>
</feature>
<proteinExistence type="inferred from homology"/>
<keyword evidence="9" id="KW-0472">Membrane</keyword>
<evidence type="ECO:0000256" key="1">
    <source>
        <dbReference type="ARBA" id="ARBA00004613"/>
    </source>
</evidence>
<evidence type="ECO:0000256" key="6">
    <source>
        <dbReference type="ARBA" id="ARBA00022900"/>
    </source>
</evidence>
<dbReference type="Pfam" id="PF00092">
    <property type="entry name" value="VWA"/>
    <property type="match status" value="1"/>
</dbReference>
<dbReference type="SMART" id="SM00327">
    <property type="entry name" value="VWA"/>
    <property type="match status" value="1"/>
</dbReference>
<dbReference type="PROSITE" id="PS51468">
    <property type="entry name" value="VIT"/>
    <property type="match status" value="1"/>
</dbReference>
<keyword evidence="6" id="KW-0722">Serine protease inhibitor</keyword>